<keyword evidence="2" id="KW-0489">Methyltransferase</keyword>
<feature type="compositionally biased region" description="Basic residues" evidence="1">
    <location>
        <begin position="244"/>
        <end position="256"/>
    </location>
</feature>
<feature type="region of interest" description="Disordered" evidence="1">
    <location>
        <begin position="1"/>
        <end position="267"/>
    </location>
</feature>
<keyword evidence="2" id="KW-0808">Transferase</keyword>
<name>A0A6J4N0N5_9ACTN</name>
<feature type="non-terminal residue" evidence="2">
    <location>
        <position position="1"/>
    </location>
</feature>
<dbReference type="AlphaFoldDB" id="A0A6J4N0N5"/>
<reference evidence="2" key="1">
    <citation type="submission" date="2020-02" db="EMBL/GenBank/DDBJ databases">
        <authorList>
            <person name="Meier V. D."/>
        </authorList>
    </citation>
    <scope>NUCLEOTIDE SEQUENCE</scope>
    <source>
        <strain evidence="2">AVDCRST_MAG47</strain>
    </source>
</reference>
<organism evidence="2">
    <name type="scientific">uncultured Nocardioidaceae bacterium</name>
    <dbReference type="NCBI Taxonomy" id="253824"/>
    <lineage>
        <taxon>Bacteria</taxon>
        <taxon>Bacillati</taxon>
        <taxon>Actinomycetota</taxon>
        <taxon>Actinomycetes</taxon>
        <taxon>Propionibacteriales</taxon>
        <taxon>Nocardioidaceae</taxon>
        <taxon>environmental samples</taxon>
    </lineage>
</organism>
<sequence length="267" mass="29625">GPAHPDRRPRRPSARGLPRPPRRRAAQAPRVERRALHRRGREGRAAGRRGRLRTPLVPDGTPLARGAGGRPREQRRPLLRRGRGDGRGGHRVPRPPRCARIAAPDASADRGAGAGRSQDGRRPRGRRRPHERRSDLPQRRRARRRRDPAVAALRGPPLPPLDQGRHGRGVHGSLRPGRQLVRRGRGTVRRRVHDGRPHPGRRLGRHRGRGGRPGPDRAPHGHRGPRAVGALVERGGGARGHPDGRRHRLAQRRGRHGGGLLRRSPPL</sequence>
<feature type="compositionally biased region" description="Basic residues" evidence="1">
    <location>
        <begin position="180"/>
        <end position="210"/>
    </location>
</feature>
<dbReference type="GO" id="GO:0008168">
    <property type="term" value="F:methyltransferase activity"/>
    <property type="evidence" value="ECO:0007669"/>
    <property type="project" value="UniProtKB-KW"/>
</dbReference>
<protein>
    <submittedName>
        <fullName evidence="2">rRNA methylase family protein</fullName>
    </submittedName>
</protein>
<feature type="non-terminal residue" evidence="2">
    <location>
        <position position="267"/>
    </location>
</feature>
<feature type="compositionally biased region" description="Basic residues" evidence="1">
    <location>
        <begin position="35"/>
        <end position="52"/>
    </location>
</feature>
<dbReference type="GO" id="GO:0032259">
    <property type="term" value="P:methylation"/>
    <property type="evidence" value="ECO:0007669"/>
    <property type="project" value="UniProtKB-KW"/>
</dbReference>
<feature type="compositionally biased region" description="Basic and acidic residues" evidence="1">
    <location>
        <begin position="70"/>
        <end position="88"/>
    </location>
</feature>
<feature type="compositionally biased region" description="Low complexity" evidence="1">
    <location>
        <begin position="98"/>
        <end position="117"/>
    </location>
</feature>
<gene>
    <name evidence="2" type="ORF">AVDCRST_MAG47-1068</name>
</gene>
<accession>A0A6J4N0N5</accession>
<proteinExistence type="predicted"/>
<evidence type="ECO:0000313" key="2">
    <source>
        <dbReference type="EMBL" id="CAA9369672.1"/>
    </source>
</evidence>
<evidence type="ECO:0000256" key="1">
    <source>
        <dbReference type="SAM" id="MobiDB-lite"/>
    </source>
</evidence>
<dbReference type="EMBL" id="CADCUK010000076">
    <property type="protein sequence ID" value="CAA9369672.1"/>
    <property type="molecule type" value="Genomic_DNA"/>
</dbReference>